<accession>A0ACD5W695</accession>
<reference evidence="1" key="1">
    <citation type="submission" date="2021-05" db="EMBL/GenBank/DDBJ databases">
        <authorList>
            <person name="Scholz U."/>
            <person name="Mascher M."/>
            <person name="Fiebig A."/>
        </authorList>
    </citation>
    <scope>NUCLEOTIDE SEQUENCE [LARGE SCALE GENOMIC DNA]</scope>
</reference>
<sequence length="341" mass="36625">MEWEPQQQDLGGLGFAGICREIHRVALRAVLPNTEAVTGGAAILTAFLLAHLTAYSAIISGLVEGHGVRFVACLAALILSEPTFMCVLLLLSFVCTAVCVLRVASLYCTDGDSDATDRILRDIPRAPVARLARMFKDVFLLAMAYIVFSVIPLFLLLQLHGSHGEVLLLLPLKVLGGAACLASAAYVAVVSHIACVVAMLEDAVDFGAMRKSRALLAGKLWQAAAVFVPLDACFLALQTFFTVLVFDDALGLGLWFKLAAGAAMAVALWAVVVATLVAQPVVYIVCKNHQRRGRRQSPPPLRGRLPAAHRRRRQRRGAAAGLIRRRSLQFRSSPASSSTST</sequence>
<reference evidence="1" key="2">
    <citation type="submission" date="2025-09" db="UniProtKB">
        <authorList>
            <consortium name="EnsemblPlants"/>
        </authorList>
    </citation>
    <scope>IDENTIFICATION</scope>
</reference>
<dbReference type="Proteomes" id="UP001732700">
    <property type="component" value="Chromosome 3D"/>
</dbReference>
<protein>
    <submittedName>
        <fullName evidence="1">Uncharacterized protein</fullName>
    </submittedName>
</protein>
<keyword evidence="2" id="KW-1185">Reference proteome</keyword>
<evidence type="ECO:0000313" key="2">
    <source>
        <dbReference type="Proteomes" id="UP001732700"/>
    </source>
</evidence>
<dbReference type="EnsemblPlants" id="AVESA.00010b.r2.3DG0564240.1">
    <property type="protein sequence ID" value="AVESA.00010b.r2.3DG0564240.1.CDS.1"/>
    <property type="gene ID" value="AVESA.00010b.r2.3DG0564240"/>
</dbReference>
<proteinExistence type="predicted"/>
<name>A0ACD5W695_AVESA</name>
<evidence type="ECO:0000313" key="1">
    <source>
        <dbReference type="EnsemblPlants" id="AVESA.00010b.r2.3DG0564240.1.CDS.1"/>
    </source>
</evidence>
<organism evidence="1 2">
    <name type="scientific">Avena sativa</name>
    <name type="common">Oat</name>
    <dbReference type="NCBI Taxonomy" id="4498"/>
    <lineage>
        <taxon>Eukaryota</taxon>
        <taxon>Viridiplantae</taxon>
        <taxon>Streptophyta</taxon>
        <taxon>Embryophyta</taxon>
        <taxon>Tracheophyta</taxon>
        <taxon>Spermatophyta</taxon>
        <taxon>Magnoliopsida</taxon>
        <taxon>Liliopsida</taxon>
        <taxon>Poales</taxon>
        <taxon>Poaceae</taxon>
        <taxon>BOP clade</taxon>
        <taxon>Pooideae</taxon>
        <taxon>Poodae</taxon>
        <taxon>Poeae</taxon>
        <taxon>Poeae Chloroplast Group 1 (Aveneae type)</taxon>
        <taxon>Aveninae</taxon>
        <taxon>Avena</taxon>
    </lineage>
</organism>